<evidence type="ECO:0000256" key="3">
    <source>
        <dbReference type="ARBA" id="ARBA00022679"/>
    </source>
</evidence>
<accession>A0AA46PL07</accession>
<gene>
    <name evidence="6" type="ORF">OCS65_28135</name>
</gene>
<dbReference type="AlphaFoldDB" id="A0AA46PL07"/>
<keyword evidence="6" id="KW-0614">Plasmid</keyword>
<dbReference type="GeneID" id="83624373"/>
<evidence type="ECO:0000313" key="7">
    <source>
        <dbReference type="Proteomes" id="UP001163947"/>
    </source>
</evidence>
<evidence type="ECO:0000313" key="6">
    <source>
        <dbReference type="EMBL" id="UYF97182.1"/>
    </source>
</evidence>
<dbReference type="SUPFAM" id="SSF53335">
    <property type="entry name" value="S-adenosyl-L-methionine-dependent methyltransferases"/>
    <property type="match status" value="1"/>
</dbReference>
<feature type="domain" description="DNA methylase N-4/N-6" evidence="5">
    <location>
        <begin position="152"/>
        <end position="472"/>
    </location>
</feature>
<proteinExistence type="inferred from homology"/>
<dbReference type="Proteomes" id="UP001163947">
    <property type="component" value="Plasmid pN2"/>
</dbReference>
<keyword evidence="2" id="KW-0489">Methyltransferase</keyword>
<reference evidence="6" key="1">
    <citation type="submission" date="2022-09" db="EMBL/GenBank/DDBJ databases">
        <title>The genome sequence of Rhodococcus aetherivorans N1.</title>
        <authorList>
            <person name="Jiang W."/>
        </authorList>
    </citation>
    <scope>NUCLEOTIDE SEQUENCE</scope>
    <source>
        <strain evidence="6">N1</strain>
        <plasmid evidence="6">pN2</plasmid>
    </source>
</reference>
<name>A0AA46PL07_9NOCA</name>
<keyword evidence="4" id="KW-0949">S-adenosyl-L-methionine</keyword>
<dbReference type="EMBL" id="CP106983">
    <property type="protein sequence ID" value="UYF97182.1"/>
    <property type="molecule type" value="Genomic_DNA"/>
</dbReference>
<evidence type="ECO:0000259" key="5">
    <source>
        <dbReference type="Pfam" id="PF01555"/>
    </source>
</evidence>
<comment type="similarity">
    <text evidence="1">Belongs to the N(4)/N(6)-methyltransferase family.</text>
</comment>
<protein>
    <submittedName>
        <fullName evidence="6">Site-specific DNA-methyltransferase</fullName>
    </submittedName>
</protein>
<evidence type="ECO:0000256" key="4">
    <source>
        <dbReference type="ARBA" id="ARBA00022691"/>
    </source>
</evidence>
<keyword evidence="3" id="KW-0808">Transferase</keyword>
<sequence length="668" mass="75425">MSDESNVLDQLISRIDDPNLQNQLAHEVELLRSSRRFGLVFDRHLPESVRLPDHPIRKGVRVALRDESSTETWIVERFTDRTREVVVLSGSGGERHVSELIVVREFGEPIYPGLRSIERIENGPSDAPWHVVINGENFHALQTLRSTHRGKVDLIYIDPPYNTGNEGWIYNDRYVDQNDRAKSSKWLSFMERRLLIARDLLKPTGVIIVAIGDDEQHRLRMLLDQVLGDQNFLANITWQGSGKNDARYTAGGVDYMVVYARNEEALTASGRRWKEHKPGVDRVLDAAEKSWKESGGDPESATKLYRSMLRSMRKELEPSVFRYDQIDEQGRVFQADNLTSPNRRPNLMYEVFHPDTSRPVPTPVNGWRYAEDTMATLIEEGRILFGPDESTTPRLKRLLVDQLDRVPYPTFTEPRMPGSRRLEAVLGDRRFPNPKDVEVIKRWIGIVAPPDGIVLDFFGGSGTTTEAVIQLNALDSGSRQSILVTNNEVGAKEAKNLRKSGFHPGDPEWEKHGVFEYVCRPRISTVVTGKRPNGSVYSDGFKANVEMFDLTYLDPGMVRRGHEFKPVAPLMWLEGGARGPRIDEVPDKGWVLSAHYGVLFDIDVLTEFAGAVVDASTTGAPPTVLFIITDSEAEYQEAVSRLPVGIETVQLYEDYLSNYTININGGAR</sequence>
<evidence type="ECO:0000256" key="1">
    <source>
        <dbReference type="ARBA" id="ARBA00006594"/>
    </source>
</evidence>
<dbReference type="Gene3D" id="3.40.50.150">
    <property type="entry name" value="Vaccinia Virus protein VP39"/>
    <property type="match status" value="1"/>
</dbReference>
<dbReference type="GO" id="GO:0003677">
    <property type="term" value="F:DNA binding"/>
    <property type="evidence" value="ECO:0007669"/>
    <property type="project" value="InterPro"/>
</dbReference>
<dbReference type="PROSITE" id="PS00092">
    <property type="entry name" value="N6_MTASE"/>
    <property type="match status" value="1"/>
</dbReference>
<dbReference type="PRINTS" id="PR00506">
    <property type="entry name" value="D21N6MTFRASE"/>
</dbReference>
<dbReference type="GO" id="GO:0008170">
    <property type="term" value="F:N-methyltransferase activity"/>
    <property type="evidence" value="ECO:0007669"/>
    <property type="project" value="InterPro"/>
</dbReference>
<evidence type="ECO:0000256" key="2">
    <source>
        <dbReference type="ARBA" id="ARBA00022603"/>
    </source>
</evidence>
<organism evidence="6 7">
    <name type="scientific">Rhodococcus aetherivorans</name>
    <dbReference type="NCBI Taxonomy" id="191292"/>
    <lineage>
        <taxon>Bacteria</taxon>
        <taxon>Bacillati</taxon>
        <taxon>Actinomycetota</taxon>
        <taxon>Actinomycetes</taxon>
        <taxon>Mycobacteriales</taxon>
        <taxon>Nocardiaceae</taxon>
        <taxon>Rhodococcus</taxon>
    </lineage>
</organism>
<dbReference type="RefSeq" id="WP_263510454.1">
    <property type="nucleotide sequence ID" value="NZ_CP106983.1"/>
</dbReference>
<dbReference type="GO" id="GO:0032259">
    <property type="term" value="P:methylation"/>
    <property type="evidence" value="ECO:0007669"/>
    <property type="project" value="UniProtKB-KW"/>
</dbReference>
<dbReference type="REBASE" id="669356">
    <property type="entry name" value="M.RaeN1ORF28135P"/>
</dbReference>
<dbReference type="Pfam" id="PF01555">
    <property type="entry name" value="N6_N4_Mtase"/>
    <property type="match status" value="1"/>
</dbReference>
<dbReference type="InterPro" id="IPR002052">
    <property type="entry name" value="DNA_methylase_N6_adenine_CS"/>
</dbReference>
<geneLocation type="plasmid" evidence="6 7">
    <name>pN2</name>
</geneLocation>
<dbReference type="InterPro" id="IPR002295">
    <property type="entry name" value="N4/N6-MTase_EcoPI_Mod-like"/>
</dbReference>
<dbReference type="InterPro" id="IPR029063">
    <property type="entry name" value="SAM-dependent_MTases_sf"/>
</dbReference>
<dbReference type="InterPro" id="IPR002941">
    <property type="entry name" value="DNA_methylase_N4/N6"/>
</dbReference>